<accession>A0A5J4L4K4</accession>
<evidence type="ECO:0000256" key="1">
    <source>
        <dbReference type="ARBA" id="ARBA00009350"/>
    </source>
</evidence>
<dbReference type="SUPFAM" id="SSF88659">
    <property type="entry name" value="Sigma3 and sigma4 domains of RNA polymerase sigma factors"/>
    <property type="match status" value="1"/>
</dbReference>
<dbReference type="Pfam" id="PF02001">
    <property type="entry name" value="DUF134"/>
    <property type="match status" value="1"/>
</dbReference>
<gene>
    <name evidence="2" type="ORF">A45J_1911</name>
</gene>
<dbReference type="PANTHER" id="PTHR37478:SF2">
    <property type="entry name" value="UPF0251 PROTEIN TK0562"/>
    <property type="match status" value="1"/>
</dbReference>
<proteinExistence type="inferred from homology"/>
<protein>
    <submittedName>
        <fullName evidence="2">DUF134 domain-containing protein</fullName>
    </submittedName>
</protein>
<dbReference type="AlphaFoldDB" id="A0A5J4L4K4"/>
<reference evidence="2" key="1">
    <citation type="submission" date="2019-10" db="EMBL/GenBank/DDBJ databases">
        <title>Metagenomic sequencing of thiosulfate-disproportionating enrichment culture.</title>
        <authorList>
            <person name="Umezawa K."/>
            <person name="Kojima H."/>
            <person name="Fukui M."/>
        </authorList>
    </citation>
    <scope>NUCLEOTIDE SEQUENCE</scope>
    <source>
        <strain evidence="2">45J</strain>
    </source>
</reference>
<comment type="caution">
    <text evidence="2">The sequence shown here is derived from an EMBL/GenBank/DDBJ whole genome shotgun (WGS) entry which is preliminary data.</text>
</comment>
<dbReference type="EMBL" id="BLAB01000001">
    <property type="protein sequence ID" value="GER94152.1"/>
    <property type="molecule type" value="Genomic_DNA"/>
</dbReference>
<dbReference type="InterPro" id="IPR013324">
    <property type="entry name" value="RNA_pol_sigma_r3/r4-like"/>
</dbReference>
<name>A0A5J4L4K4_9ZZZZ</name>
<dbReference type="InterPro" id="IPR036388">
    <property type="entry name" value="WH-like_DNA-bd_sf"/>
</dbReference>
<dbReference type="Gene3D" id="1.10.10.10">
    <property type="entry name" value="Winged helix-like DNA-binding domain superfamily/Winged helix DNA-binding domain"/>
    <property type="match status" value="1"/>
</dbReference>
<evidence type="ECO:0000313" key="2">
    <source>
        <dbReference type="EMBL" id="GER94152.1"/>
    </source>
</evidence>
<sequence length="101" mass="11628">MPRYKKPRKCNCPYEGQRGMIYKPIGIPMTELQHITIYRDELEAMRLCDLLDMTQETAGNKMGISRGTVQRLLSSARKKIIKAVAERKALCIEKEENTKPT</sequence>
<organism evidence="2">
    <name type="scientific">hot springs metagenome</name>
    <dbReference type="NCBI Taxonomy" id="433727"/>
    <lineage>
        <taxon>unclassified sequences</taxon>
        <taxon>metagenomes</taxon>
        <taxon>ecological metagenomes</taxon>
    </lineage>
</organism>
<dbReference type="InterPro" id="IPR002852">
    <property type="entry name" value="UPF0251"/>
</dbReference>
<comment type="similarity">
    <text evidence="1">Belongs to the UPF0251 family.</text>
</comment>
<dbReference type="PANTHER" id="PTHR37478">
    <property type="match status" value="1"/>
</dbReference>